<evidence type="ECO:0000256" key="10">
    <source>
        <dbReference type="ARBA" id="ARBA00023296"/>
    </source>
</evidence>
<dbReference type="GO" id="GO:0044423">
    <property type="term" value="C:virion component"/>
    <property type="evidence" value="ECO:0007669"/>
    <property type="project" value="UniProtKB-KW"/>
</dbReference>
<comment type="function">
    <text evidence="1">Forms the portal vertex of the capsid. This portal plays critical roles in head assembly, genome packaging, neck/tail attachment, and genome ejection. The portal protein multimerizes as a single ring-shaped homododecamer arranged around a central channel.</text>
</comment>
<evidence type="ECO:0000256" key="1">
    <source>
        <dbReference type="ARBA" id="ARBA00003421"/>
    </source>
</evidence>
<dbReference type="EMBL" id="KM612264">
    <property type="protein sequence ID" value="AIZ01595.1"/>
    <property type="molecule type" value="Genomic_DNA"/>
</dbReference>
<evidence type="ECO:0000256" key="5">
    <source>
        <dbReference type="ARBA" id="ARBA00022612"/>
    </source>
</evidence>
<evidence type="ECO:0000256" key="9">
    <source>
        <dbReference type="ARBA" id="ARBA00023219"/>
    </source>
</evidence>
<keyword evidence="10" id="KW-1160">Virus entry into host cell</keyword>
<evidence type="ECO:0000256" key="7">
    <source>
        <dbReference type="ARBA" id="ARBA00022950"/>
    </source>
</evidence>
<accession>A0A0A7HDX5</accession>
<keyword evidence="3" id="KW-1244">Viral short tail ejection system</keyword>
<dbReference type="GO" id="GO:0099002">
    <property type="term" value="P:symbiont genome ejection through host cell envelope, short tail mechanism"/>
    <property type="evidence" value="ECO:0007669"/>
    <property type="project" value="UniProtKB-KW"/>
</dbReference>
<keyword evidence="9" id="KW-0231">Viral genome packaging</keyword>
<proteinExistence type="predicted"/>
<evidence type="ECO:0000256" key="3">
    <source>
        <dbReference type="ARBA" id="ARBA00022470"/>
    </source>
</evidence>
<keyword evidence="7" id="KW-0118">Viral capsid assembly</keyword>
<name>A0A0A7HDX5_9CAUD</name>
<evidence type="ECO:0000256" key="6">
    <source>
        <dbReference type="ARBA" id="ARBA00022844"/>
    </source>
</evidence>
<sequence length="547" mass="61790">MENSKIVKRLDFLKTDRKNVEQIWDCIRKYIMPMRSDFFSDLRSEGSINWNQNREVFDSTAGDGLETLSSSLHGSLTSPATKWFELAFRDKELNSDDECRKWLENATHDVYSALQDSNFNLEANETYIDLCGYGNAIMVEEEDEDEEGSVVFQSSPIQDSYFEEDSRGQVVNFYRVFRWTPAQIYDRFGDEGTPEAIIKKAKEASNQAALKQEVVMCVFTRYDKKQNRNAGTILAPTERPFGKKWILKEGAVQLGEEGGYYEMPAYAIRWRKSAGSQWGFGPSHLALPDVLTANRYVELVLRSSEKVIDPAIMVTERGLISDIDLGASGLTVVRDMESMKPFESRARFDVSSIQLTDLRSAVRRIYYVDQLQMKDSPAMTATEVQVRYELMQRLLGPTLGRLENDFLSPMVQRTFNIRFRAGKLGELPSKLLESGKAAMDIVYTGPLSRAQKIDQAASIERWAGSTAQLAEINPEVLDIPDWDEMVRMLGSLLGAPQTLMRPKAKVTSIRKTRSQTQQKAEQAAIAEAEGNAMEAQGKGQAALKENQ</sequence>
<organism evidence="11 12">
    <name type="scientific">Vibrio phage J2</name>
    <dbReference type="NCBI Taxonomy" id="1558467"/>
    <lineage>
        <taxon>Viruses</taxon>
        <taxon>Duplodnaviria</taxon>
        <taxon>Heunggongvirae</taxon>
        <taxon>Uroviricota</taxon>
        <taxon>Caudoviricetes</taxon>
        <taxon>Enhodamvirus</taxon>
        <taxon>Enhodamvirus VP2</taxon>
    </lineage>
</organism>
<keyword evidence="8" id="KW-1171">Viral genome ejection through host cell envelope</keyword>
<dbReference type="Proteomes" id="UP000030722">
    <property type="component" value="Genome"/>
</dbReference>
<evidence type="ECO:0000256" key="4">
    <source>
        <dbReference type="ARBA" id="ARBA00022595"/>
    </source>
</evidence>
<keyword evidence="5" id="KW-1188">Viral release from host cell</keyword>
<dbReference type="GeneID" id="24725157"/>
<evidence type="ECO:0008006" key="13">
    <source>
        <dbReference type="Google" id="ProtNLM"/>
    </source>
</evidence>
<dbReference type="OrthoDB" id="1587at10239"/>
<dbReference type="RefSeq" id="YP_009152755.1">
    <property type="nucleotide sequence ID" value="NC_027393.1"/>
</dbReference>
<evidence type="ECO:0000256" key="8">
    <source>
        <dbReference type="ARBA" id="ARBA00023009"/>
    </source>
</evidence>
<evidence type="ECO:0000313" key="11">
    <source>
        <dbReference type="EMBL" id="AIZ01595.1"/>
    </source>
</evidence>
<evidence type="ECO:0000313" key="12">
    <source>
        <dbReference type="Proteomes" id="UP000030722"/>
    </source>
</evidence>
<keyword evidence="4" id="KW-1162">Viral penetration into host cytoplasm</keyword>
<dbReference type="InterPro" id="IPR020991">
    <property type="entry name" value="Connector_podovirus"/>
</dbReference>
<gene>
    <name evidence="11" type="ORF">J2_0004</name>
</gene>
<protein>
    <recommendedName>
        <fullName evidence="13">Portal protein</fullName>
    </recommendedName>
</protein>
<dbReference type="Pfam" id="PF12236">
    <property type="entry name" value="Head-tail_con"/>
    <property type="match status" value="1"/>
</dbReference>
<comment type="subcellular location">
    <subcellularLocation>
        <location evidence="2">Virion</location>
    </subcellularLocation>
</comment>
<keyword evidence="6" id="KW-0946">Virion</keyword>
<reference evidence="11 12" key="1">
    <citation type="submission" date="2014-09" db="EMBL/GenBank/DDBJ databases">
        <title>Complete genome sequences of seven Vibrio cholerae phages isolated in China.</title>
        <authorList>
            <person name="Bhandare S.G."/>
            <person name="Warry A."/>
            <person name="Emes R.D."/>
            <person name="Su J."/>
            <person name="Barrow P.A."/>
            <person name="Atterbury R.J."/>
        </authorList>
    </citation>
    <scope>NUCLEOTIDE SEQUENCE [LARGE SCALE GENOMIC DNA]</scope>
</reference>
<dbReference type="KEGG" id="vg:24725157"/>
<evidence type="ECO:0000256" key="2">
    <source>
        <dbReference type="ARBA" id="ARBA00004328"/>
    </source>
</evidence>